<evidence type="ECO:0000313" key="7">
    <source>
        <dbReference type="Proteomes" id="UP000050794"/>
    </source>
</evidence>
<dbReference type="InterPro" id="IPR058750">
    <property type="entry name" value="TPR_Epg5"/>
</dbReference>
<evidence type="ECO:0000313" key="6">
    <source>
        <dbReference type="EMBL" id="VDM42517.1"/>
    </source>
</evidence>
<gene>
    <name evidence="6" type="ORF">TCNE_LOCUS11196</name>
</gene>
<reference evidence="8" key="1">
    <citation type="submission" date="2016-06" db="UniProtKB">
        <authorList>
            <consortium name="WormBaseParasite"/>
        </authorList>
    </citation>
    <scope>IDENTIFICATION</scope>
</reference>
<proteinExistence type="inferred from homology"/>
<evidence type="ECO:0000259" key="4">
    <source>
        <dbReference type="Pfam" id="PF26103"/>
    </source>
</evidence>
<evidence type="ECO:0000256" key="3">
    <source>
        <dbReference type="SAM" id="MobiDB-lite"/>
    </source>
</evidence>
<dbReference type="WBParaSite" id="TCNE_0001119601-mRNA-1">
    <property type="protein sequence ID" value="TCNE_0001119601-mRNA-1"/>
    <property type="gene ID" value="TCNE_0001119601"/>
</dbReference>
<feature type="region of interest" description="Disordered" evidence="3">
    <location>
        <begin position="1"/>
        <end position="57"/>
    </location>
</feature>
<comment type="similarity">
    <text evidence="1">Belongs to the EPG5 family.</text>
</comment>
<accession>A0A183URS6</accession>
<dbReference type="Proteomes" id="UP000050794">
    <property type="component" value="Unassembled WGS sequence"/>
</dbReference>
<dbReference type="Pfam" id="PF26103">
    <property type="entry name" value="TPR_Epg5"/>
    <property type="match status" value="1"/>
</dbReference>
<evidence type="ECO:0000256" key="2">
    <source>
        <dbReference type="ARBA" id="ARBA00023006"/>
    </source>
</evidence>
<evidence type="ECO:0000313" key="8">
    <source>
        <dbReference type="WBParaSite" id="TCNE_0001119601-mRNA-1"/>
    </source>
</evidence>
<feature type="domain" description="Epg5-like central TPR repeats" evidence="4">
    <location>
        <begin position="1482"/>
        <end position="1845"/>
    </location>
</feature>
<keyword evidence="7" id="KW-1185">Reference proteome</keyword>
<dbReference type="EMBL" id="UYWY01020773">
    <property type="protein sequence ID" value="VDM42517.1"/>
    <property type="molecule type" value="Genomic_DNA"/>
</dbReference>
<protein>
    <submittedName>
        <fullName evidence="8">ANK_REP_REGION domain-containing protein</fullName>
    </submittedName>
</protein>
<feature type="domain" description="Epg5-like TPR" evidence="5">
    <location>
        <begin position="1153"/>
        <end position="1324"/>
    </location>
</feature>
<keyword evidence="2" id="KW-0072">Autophagy</keyword>
<reference evidence="6 7" key="2">
    <citation type="submission" date="2018-11" db="EMBL/GenBank/DDBJ databases">
        <authorList>
            <consortium name="Pathogen Informatics"/>
        </authorList>
    </citation>
    <scope>NUCLEOTIDE SEQUENCE [LARGE SCALE GENOMIC DNA]</scope>
</reference>
<organism evidence="7 8">
    <name type="scientific">Toxocara canis</name>
    <name type="common">Canine roundworm</name>
    <dbReference type="NCBI Taxonomy" id="6265"/>
    <lineage>
        <taxon>Eukaryota</taxon>
        <taxon>Metazoa</taxon>
        <taxon>Ecdysozoa</taxon>
        <taxon>Nematoda</taxon>
        <taxon>Chromadorea</taxon>
        <taxon>Rhabditida</taxon>
        <taxon>Spirurina</taxon>
        <taxon>Ascaridomorpha</taxon>
        <taxon>Ascaridoidea</taxon>
        <taxon>Toxocaridae</taxon>
        <taxon>Toxocara</taxon>
    </lineage>
</organism>
<dbReference type="GO" id="GO:0005737">
    <property type="term" value="C:cytoplasm"/>
    <property type="evidence" value="ECO:0007669"/>
    <property type="project" value="TreeGrafter"/>
</dbReference>
<sequence>MQELERRLEQLPLDFDELPATSVRTGKETDTRARVGETENETAEKVETSAGTSGTEKEAAIEAGIMDTEADIANADGSTAIKADKLEKCENGKNEEIFVPSVESIGVTDFPTAVVPELSMFPSAVTVPSIKELPLSAILPQNGVKVESVTTVDTFTALSVYPSIKSSEVEEVSKNALSTSDIYPSFYGGTVQEAASFPQSVSHREAPAVPAKTRVITETVIPEAPPIYPTLVGPYELTDQGLLTENQLLAFYHNEIYENTDDFVASFIEAEQSPENGLFEYLKKYKEVCEKIALNEVDVAECEQLVKRCAANAWTAENRVLTQEGKCGEQKHATGSTTYLVATLHTSRLNELAQLLKRDVSTRLDSSLSLEIQARSLALQIQWMVVDFNSAFMVEHCLTADSPPYFIVDTDASSSRIQLRGAVSDAFHFLRFPALPSRFIDSVTGWISEMCAALLKASTSEDQQYLLCQILRLPSPVAKWAAPLLQPYVNMNPLNDRFVIDHFVAMLNILLSPIRGRENFLRRILNYENDDNSWAILSEDAEEVNAFLIWYMYSWTRQCSNAVAQVLTLVAFELVLLKTFNEGLRAYSRPEFRQFCKQIGYAMRQSVRCLADFMEIAIDLLSADEIIMVQKEFDRIILHTIYYIVGKQSLGLWQFLVDLPYSFTSESCRIRCQVILRSKELLTVAQLYEIPESELKVRARSAGSLLERLMQLPSNDSNYMVSALAAIISCSETNLDDFINELLNAVGVLIDKQPEILPRVLLLIDRNIDSLDQANFSMRLKFCRTHLLRNVNFRRMTLAAFAANGSSTGVPIILDRESLGMTLCISKRVLGSMNWGMGPSGDLWLRAPVHAVCAETIVKGHMAQCKNTNGLIAKSINKVTKLASKVPDYEQQFDIFCWDILLRLKLPILNDNVSPCTDLASFYMHIIQRSLSSVDVFLSKGLPLWTDLVNAGCYAPSCVVLARLIAIFPNATLTLVNNQTSSELRAFVYEYVYFAFTQFCSFVQTFDRLLHCDQSSYAVQLIAGSDQFPGPTLKLLSAAITYQLTDQYSASAVNAWTRLLCCKRATEWNDDKYALYLLGVIARLVFEKSYNDLQQLVELLQPIYMAMIHQWKEGSKGVLSWFSADESPPPLVASANLHIAPWASYLLLLAEQKGFSQFYEALYCSMGKHPKYTLEQAVKKAAGKSHFSLGVTRLHYYRWLELCCAEGVSESAVFPLACQQLVGHLFARKNYLATRICYGRRYFSCPASQSLFEHLRKTILPHAEQIADKDTSVYYKVFVQALGQWLSNSAIYERDFCAFDDLLLDHLLQFVVAGDLHPWTQFVDMNQLREQRNEGWKDYPRLYTNSTVQLSVILRCGNMFAVNKCTHPVTVTSAVTVSQYQPSVEAAMNDNRQKRSNEVATVFAQLLDSSAVHCAHLQYIAARMLDLSRTLSGMRAQQLQLSGRALFYQTTASVSSLEMISPASASTYTFVLTKLGQGFIANHAEEQTHLMSLVLGGSHLAYLLTAHFTPHCVPSSQLFSLYSSLSQAVRNPSTSSAALSLLSQLDIKKAGEKLPPHQFSQLMPIAFENIISIADPASPLYDICTKHFIHSLFHHFPDNFIPGLAMALAACDTNSTPVAVFNLMIDTLNANDLDSLDSKPEVAINSITATAASVAIAEQLSKSRRELSTRMYSVWTKYLDKVMVLAEFLLYKAAALSFDSEQPFSRLEAELRQQFGKCTQVFGPLIEPFGAGFAAWNPNDTNAAANVTDRFVSLMGRLHALYDTYLPPGSENLETLLFSYYAATIGQLARGGAHVHHLIETRLIRLPWNLFWPNLSDLALMTNILSEGAAESAPLITQIVVRIPWLMLIQQQACRASMPKLLDSLGTCHWDLIAVDQLDNVSSFIASAFPANALTDSDDVTISFLALLRRICYFSTVPSNVLPAAEEYQKQAIYVRTQLAIMQRNASDRVWAADFYRELIKTVNAIVISRGDTTDQPMCLPRELTAFWAHITDVKLGEALSKAFCDWLSENCESPLVLLTMRTVVDSLNASQVSTALKLVESCIATYFTRTGPCDWSVVVNCASLPNFCQQYLLTLPSSENGVTPQFLTLHAFMQKSLQNCTSAAQETTTLKSLLEYASGIKPKYVTNEAAFVLIIDKIVKLTLRQYGFGLQQGNESLMRLIDWLFHVHSDEKSSSFFSIIGLSKKQPFSVRIRYLCNVMELYLTQQTVAPDRSPRNAANTPVLNSRIQAFKDMSSSKLYAAFQSSSQLASPFFTKVQFYHIGHSTELFATVATSLFTEKFLQTIRYL</sequence>
<dbReference type="GO" id="GO:0097352">
    <property type="term" value="P:autophagosome maturation"/>
    <property type="evidence" value="ECO:0007669"/>
    <property type="project" value="TreeGrafter"/>
</dbReference>
<dbReference type="InterPro" id="IPR059030">
    <property type="entry name" value="TPR_Epg5_mid"/>
</dbReference>
<evidence type="ECO:0000256" key="1">
    <source>
        <dbReference type="ARBA" id="ARBA00010948"/>
    </source>
</evidence>
<name>A0A183URS6_TOXCA</name>
<feature type="compositionally biased region" description="Basic and acidic residues" evidence="3">
    <location>
        <begin position="25"/>
        <end position="47"/>
    </location>
</feature>
<dbReference type="PANTHER" id="PTHR31139">
    <property type="entry name" value="ECTOPIC P GRANULES PROTEIN 5 HOMOLOG"/>
    <property type="match status" value="1"/>
</dbReference>
<dbReference type="InterPro" id="IPR051436">
    <property type="entry name" value="Autophagy-related_EPG5"/>
</dbReference>
<dbReference type="Pfam" id="PF26573">
    <property type="entry name" value="TPR_Epg5_2"/>
    <property type="match status" value="1"/>
</dbReference>
<dbReference type="PANTHER" id="PTHR31139:SF4">
    <property type="entry name" value="ECTOPIC P GRANULES PROTEIN 5 HOMOLOG"/>
    <property type="match status" value="1"/>
</dbReference>
<evidence type="ECO:0000259" key="5">
    <source>
        <dbReference type="Pfam" id="PF26573"/>
    </source>
</evidence>